<name>A0A7Z2NYG6_9SPHN</name>
<dbReference type="KEGG" id="schy:GVO57_02780"/>
<evidence type="ECO:0000259" key="1">
    <source>
        <dbReference type="Pfam" id="PF06904"/>
    </source>
</evidence>
<evidence type="ECO:0000313" key="3">
    <source>
        <dbReference type="Proteomes" id="UP000464468"/>
    </source>
</evidence>
<keyword evidence="3" id="KW-1185">Reference proteome</keyword>
<proteinExistence type="predicted"/>
<reference evidence="2 3" key="1">
    <citation type="submission" date="2020-01" db="EMBL/GenBank/DDBJ databases">
        <title>Sphingomonas sp. C33 whole genome sequece.</title>
        <authorList>
            <person name="Park C."/>
        </authorList>
    </citation>
    <scope>NUCLEOTIDE SEQUENCE [LARGE SCALE GENOMIC DNA]</scope>
    <source>
        <strain evidence="2 3">C33</strain>
    </source>
</reference>
<gene>
    <name evidence="2" type="ORF">GVO57_02780</name>
</gene>
<accession>A0A7Z2NYG6</accession>
<dbReference type="AlphaFoldDB" id="A0A7Z2NYG6"/>
<organism evidence="2 3">
    <name type="scientific">Sphingomonas changnyeongensis</name>
    <dbReference type="NCBI Taxonomy" id="2698679"/>
    <lineage>
        <taxon>Bacteria</taxon>
        <taxon>Pseudomonadati</taxon>
        <taxon>Pseudomonadota</taxon>
        <taxon>Alphaproteobacteria</taxon>
        <taxon>Sphingomonadales</taxon>
        <taxon>Sphingomonadaceae</taxon>
        <taxon>Sphingomonas</taxon>
    </lineage>
</organism>
<sequence length="219" mass="23340">MRGVSKRLGVALLCAAVVGCAGGDRTPRREPAAPARPSGIDSPEIRQCLADLATIGARVTPLPDRDHGQGCSAYGSVRLDQASVPVSNLGPMRCPLARAFAGWLRHGVGAAARVYFGTELARVESYGSYACRNINGAQAGRRSEHAQANAVDIAAFVLADGRRISIKADWRSRDPQVRAFLAAIHASACKRFATVLSPEYNALHADHLHLDMGRGPFCR</sequence>
<dbReference type="EMBL" id="CP047895">
    <property type="protein sequence ID" value="QHL91749.1"/>
    <property type="molecule type" value="Genomic_DNA"/>
</dbReference>
<dbReference type="Pfam" id="PF06904">
    <property type="entry name" value="Extensin-like_C"/>
    <property type="match status" value="1"/>
</dbReference>
<dbReference type="PROSITE" id="PS51257">
    <property type="entry name" value="PROKAR_LIPOPROTEIN"/>
    <property type="match status" value="1"/>
</dbReference>
<dbReference type="Proteomes" id="UP000464468">
    <property type="component" value="Chromosome"/>
</dbReference>
<protein>
    <submittedName>
        <fullName evidence="2">Extensin</fullName>
    </submittedName>
</protein>
<feature type="domain" description="Extensin-like C-terminal" evidence="1">
    <location>
        <begin position="47"/>
        <end position="219"/>
    </location>
</feature>
<dbReference type="InterPro" id="IPR009683">
    <property type="entry name" value="Extensin-like_C"/>
</dbReference>
<evidence type="ECO:0000313" key="2">
    <source>
        <dbReference type="EMBL" id="QHL91749.1"/>
    </source>
</evidence>